<dbReference type="InterPro" id="IPR002716">
    <property type="entry name" value="PIN_dom"/>
</dbReference>
<keyword evidence="6" id="KW-0800">Toxin</keyword>
<dbReference type="GO" id="GO:0090729">
    <property type="term" value="F:toxin activity"/>
    <property type="evidence" value="ECO:0007669"/>
    <property type="project" value="UniProtKB-KW"/>
</dbReference>
<keyword evidence="4 6" id="KW-0378">Hydrolase</keyword>
<evidence type="ECO:0000256" key="3">
    <source>
        <dbReference type="ARBA" id="ARBA00022723"/>
    </source>
</evidence>
<comment type="cofactor">
    <cofactor evidence="6">
        <name>Mg(2+)</name>
        <dbReference type="ChEBI" id="CHEBI:18420"/>
    </cofactor>
</comment>
<dbReference type="Gene3D" id="3.40.50.1010">
    <property type="entry name" value="5'-nuclease"/>
    <property type="match status" value="1"/>
</dbReference>
<protein>
    <recommendedName>
        <fullName evidence="6">Ribonuclease VapC</fullName>
        <shortName evidence="6">RNase VapC</shortName>
        <ecNumber evidence="6">3.1.-.-</ecNumber>
    </recommendedName>
    <alternativeName>
        <fullName evidence="6">Toxin VapC</fullName>
    </alternativeName>
</protein>
<reference evidence="8 9" key="1">
    <citation type="submission" date="2018-03" db="EMBL/GenBank/DDBJ databases">
        <title>Genomic Encyclopedia of Archaeal and Bacterial Type Strains, Phase II (KMG-II): from individual species to whole genera.</title>
        <authorList>
            <person name="Goeker M."/>
        </authorList>
    </citation>
    <scope>NUCLEOTIDE SEQUENCE [LARGE SCALE GENOMIC DNA]</scope>
    <source>
        <strain evidence="8 9">DSM 44889</strain>
    </source>
</reference>
<feature type="binding site" evidence="6">
    <location>
        <position position="12"/>
    </location>
    <ligand>
        <name>Mg(2+)</name>
        <dbReference type="ChEBI" id="CHEBI:18420"/>
    </ligand>
</feature>
<sequence length="141" mass="14926">MTSGAVRMFALDTSAAVPLLVADHTAHTALSRWSSGRVLHLAGHAAAETYSVLTRLPGDLRLLPSDAATLLERRFVSMLALPDDVAGTLPRVLADLDVSGGAVYDALVALAAQHHGAILVTRDLRARDTYERIGVPVHIVS</sequence>
<evidence type="ECO:0000256" key="1">
    <source>
        <dbReference type="ARBA" id="ARBA00022649"/>
    </source>
</evidence>
<dbReference type="Pfam" id="PF01850">
    <property type="entry name" value="PIN"/>
    <property type="match status" value="1"/>
</dbReference>
<name>A0A316ADJ8_9ACTN</name>
<evidence type="ECO:0000313" key="9">
    <source>
        <dbReference type="Proteomes" id="UP000245469"/>
    </source>
</evidence>
<keyword evidence="3 6" id="KW-0479">Metal-binding</keyword>
<keyword evidence="5 6" id="KW-0460">Magnesium</keyword>
<dbReference type="EC" id="3.1.-.-" evidence="6"/>
<dbReference type="GO" id="GO:0016787">
    <property type="term" value="F:hydrolase activity"/>
    <property type="evidence" value="ECO:0007669"/>
    <property type="project" value="UniProtKB-KW"/>
</dbReference>
<evidence type="ECO:0000256" key="5">
    <source>
        <dbReference type="ARBA" id="ARBA00022842"/>
    </source>
</evidence>
<keyword evidence="1 6" id="KW-1277">Toxin-antitoxin system</keyword>
<feature type="binding site" evidence="6">
    <location>
        <position position="105"/>
    </location>
    <ligand>
        <name>Mg(2+)</name>
        <dbReference type="ChEBI" id="CHEBI:18420"/>
    </ligand>
</feature>
<feature type="domain" description="PIN" evidence="7">
    <location>
        <begin position="11"/>
        <end position="130"/>
    </location>
</feature>
<dbReference type="GO" id="GO:0004540">
    <property type="term" value="F:RNA nuclease activity"/>
    <property type="evidence" value="ECO:0007669"/>
    <property type="project" value="InterPro"/>
</dbReference>
<evidence type="ECO:0000256" key="2">
    <source>
        <dbReference type="ARBA" id="ARBA00022722"/>
    </source>
</evidence>
<dbReference type="AlphaFoldDB" id="A0A316ADJ8"/>
<dbReference type="Proteomes" id="UP000245469">
    <property type="component" value="Unassembled WGS sequence"/>
</dbReference>
<gene>
    <name evidence="6" type="primary">vapC</name>
    <name evidence="8" type="ORF">BXY45_102213</name>
</gene>
<evidence type="ECO:0000259" key="7">
    <source>
        <dbReference type="Pfam" id="PF01850"/>
    </source>
</evidence>
<evidence type="ECO:0000256" key="4">
    <source>
        <dbReference type="ARBA" id="ARBA00022801"/>
    </source>
</evidence>
<keyword evidence="2 6" id="KW-0540">Nuclease</keyword>
<dbReference type="SUPFAM" id="SSF88723">
    <property type="entry name" value="PIN domain-like"/>
    <property type="match status" value="1"/>
</dbReference>
<organism evidence="8 9">
    <name type="scientific">Quadrisphaera granulorum</name>
    <dbReference type="NCBI Taxonomy" id="317664"/>
    <lineage>
        <taxon>Bacteria</taxon>
        <taxon>Bacillati</taxon>
        <taxon>Actinomycetota</taxon>
        <taxon>Actinomycetes</taxon>
        <taxon>Kineosporiales</taxon>
        <taxon>Kineosporiaceae</taxon>
        <taxon>Quadrisphaera</taxon>
    </lineage>
</organism>
<comment type="caution">
    <text evidence="8">The sequence shown here is derived from an EMBL/GenBank/DDBJ whole genome shotgun (WGS) entry which is preliminary data.</text>
</comment>
<dbReference type="HAMAP" id="MF_00265">
    <property type="entry name" value="VapC_Nob1"/>
    <property type="match status" value="1"/>
</dbReference>
<dbReference type="InterPro" id="IPR029060">
    <property type="entry name" value="PIN-like_dom_sf"/>
</dbReference>
<accession>A0A316ADJ8</accession>
<proteinExistence type="inferred from homology"/>
<dbReference type="GO" id="GO:0000287">
    <property type="term" value="F:magnesium ion binding"/>
    <property type="evidence" value="ECO:0007669"/>
    <property type="project" value="UniProtKB-UniRule"/>
</dbReference>
<evidence type="ECO:0000313" key="8">
    <source>
        <dbReference type="EMBL" id="PWJ55846.1"/>
    </source>
</evidence>
<comment type="function">
    <text evidence="6">Toxic component of a toxin-antitoxin (TA) system. An RNase.</text>
</comment>
<evidence type="ECO:0000256" key="6">
    <source>
        <dbReference type="HAMAP-Rule" id="MF_00265"/>
    </source>
</evidence>
<keyword evidence="9" id="KW-1185">Reference proteome</keyword>
<dbReference type="EMBL" id="QGDQ01000002">
    <property type="protein sequence ID" value="PWJ55846.1"/>
    <property type="molecule type" value="Genomic_DNA"/>
</dbReference>
<comment type="similarity">
    <text evidence="6">Belongs to the PINc/VapC protein family.</text>
</comment>
<dbReference type="InterPro" id="IPR022907">
    <property type="entry name" value="VapC_family"/>
</dbReference>